<protein>
    <submittedName>
        <fullName evidence="1">Uncharacterized protein</fullName>
    </submittedName>
</protein>
<dbReference type="EMBL" id="LAZR01006638">
    <property type="protein sequence ID" value="KKM90711.1"/>
    <property type="molecule type" value="Genomic_DNA"/>
</dbReference>
<proteinExistence type="predicted"/>
<name>A0A0F9LUC8_9ZZZZ</name>
<dbReference type="AlphaFoldDB" id="A0A0F9LUC8"/>
<gene>
    <name evidence="1" type="ORF">LCGC14_1235870</name>
</gene>
<sequence length="167" mass="18666">LMSQRVHDREHRTMMVRTMAERALLIGDDGPGRFCLDYWPVGGAKTGSHGGSLFSRWPISSAAQRTPNLKRLSYPGPRGAIPSVKAMMFREGLQEAEARQVIELALREGKLPGELAKKCQKLLAGRMEFLRLYHTARPFLYAHGRGWQAMSKELFDLAGEATRGVAK</sequence>
<feature type="non-terminal residue" evidence="1">
    <location>
        <position position="1"/>
    </location>
</feature>
<evidence type="ECO:0000313" key="1">
    <source>
        <dbReference type="EMBL" id="KKM90711.1"/>
    </source>
</evidence>
<organism evidence="1">
    <name type="scientific">marine sediment metagenome</name>
    <dbReference type="NCBI Taxonomy" id="412755"/>
    <lineage>
        <taxon>unclassified sequences</taxon>
        <taxon>metagenomes</taxon>
        <taxon>ecological metagenomes</taxon>
    </lineage>
</organism>
<accession>A0A0F9LUC8</accession>
<reference evidence="1" key="1">
    <citation type="journal article" date="2015" name="Nature">
        <title>Complex archaea that bridge the gap between prokaryotes and eukaryotes.</title>
        <authorList>
            <person name="Spang A."/>
            <person name="Saw J.H."/>
            <person name="Jorgensen S.L."/>
            <person name="Zaremba-Niedzwiedzka K."/>
            <person name="Martijn J."/>
            <person name="Lind A.E."/>
            <person name="van Eijk R."/>
            <person name="Schleper C."/>
            <person name="Guy L."/>
            <person name="Ettema T.J."/>
        </authorList>
    </citation>
    <scope>NUCLEOTIDE SEQUENCE</scope>
</reference>
<comment type="caution">
    <text evidence="1">The sequence shown here is derived from an EMBL/GenBank/DDBJ whole genome shotgun (WGS) entry which is preliminary data.</text>
</comment>